<feature type="transmembrane region" description="Helical" evidence="1">
    <location>
        <begin position="12"/>
        <end position="30"/>
    </location>
</feature>
<dbReference type="AlphaFoldDB" id="A0A366HYY6"/>
<proteinExistence type="predicted"/>
<dbReference type="EMBL" id="QNRX01000026">
    <property type="protein sequence ID" value="RBP57951.1"/>
    <property type="molecule type" value="Genomic_DNA"/>
</dbReference>
<feature type="transmembrane region" description="Helical" evidence="1">
    <location>
        <begin position="55"/>
        <end position="74"/>
    </location>
</feature>
<protein>
    <submittedName>
        <fullName evidence="2">MatE protein</fullName>
    </submittedName>
</protein>
<comment type="caution">
    <text evidence="2">The sequence shown here is derived from an EMBL/GenBank/DDBJ whole genome shotgun (WGS) entry which is preliminary data.</text>
</comment>
<dbReference type="Pfam" id="PF01554">
    <property type="entry name" value="MatE"/>
    <property type="match status" value="1"/>
</dbReference>
<evidence type="ECO:0000256" key="1">
    <source>
        <dbReference type="SAM" id="Phobius"/>
    </source>
</evidence>
<accession>A0A366HYY6</accession>
<feature type="transmembrane region" description="Helical" evidence="1">
    <location>
        <begin position="108"/>
        <end position="128"/>
    </location>
</feature>
<name>A0A366HYY6_9FIRM</name>
<dbReference type="Proteomes" id="UP000253490">
    <property type="component" value="Unassembled WGS sequence"/>
</dbReference>
<keyword evidence="3" id="KW-1185">Reference proteome</keyword>
<organism evidence="2 3">
    <name type="scientific">Alkalibaculum bacchi</name>
    <dbReference type="NCBI Taxonomy" id="645887"/>
    <lineage>
        <taxon>Bacteria</taxon>
        <taxon>Bacillati</taxon>
        <taxon>Bacillota</taxon>
        <taxon>Clostridia</taxon>
        <taxon>Eubacteriales</taxon>
        <taxon>Eubacteriaceae</taxon>
        <taxon>Alkalibaculum</taxon>
    </lineage>
</organism>
<sequence length="135" mass="15031">MSVGYLARKPLLLLGFGITVFLSGTLIYYSEGVFSLFLVDESIIHLGQLLARRAFPFYILYVVLEVFSSAIRGLGKSLQPAIITVVNFCIVRVALVILFMGSNPTPDRIVLVYPITWGTTAACMYIFYKQIPLSK</sequence>
<dbReference type="GO" id="GO:0015297">
    <property type="term" value="F:antiporter activity"/>
    <property type="evidence" value="ECO:0007669"/>
    <property type="project" value="InterPro"/>
</dbReference>
<dbReference type="GO" id="GO:0042910">
    <property type="term" value="F:xenobiotic transmembrane transporter activity"/>
    <property type="evidence" value="ECO:0007669"/>
    <property type="project" value="InterPro"/>
</dbReference>
<evidence type="ECO:0000313" key="2">
    <source>
        <dbReference type="EMBL" id="RBP57951.1"/>
    </source>
</evidence>
<keyword evidence="1" id="KW-1133">Transmembrane helix</keyword>
<dbReference type="InterPro" id="IPR002528">
    <property type="entry name" value="MATE_fam"/>
</dbReference>
<gene>
    <name evidence="2" type="ORF">DES36_12623</name>
</gene>
<evidence type="ECO:0000313" key="3">
    <source>
        <dbReference type="Proteomes" id="UP000253490"/>
    </source>
</evidence>
<reference evidence="2 3" key="1">
    <citation type="submission" date="2018-06" db="EMBL/GenBank/DDBJ databases">
        <title>Genomic Encyclopedia of Type Strains, Phase IV (KMG-IV): sequencing the most valuable type-strain genomes for metagenomic binning, comparative biology and taxonomic classification.</title>
        <authorList>
            <person name="Goeker M."/>
        </authorList>
    </citation>
    <scope>NUCLEOTIDE SEQUENCE [LARGE SCALE GENOMIC DNA]</scope>
    <source>
        <strain evidence="2 3">DSM 22112</strain>
    </source>
</reference>
<feature type="transmembrane region" description="Helical" evidence="1">
    <location>
        <begin position="81"/>
        <end position="102"/>
    </location>
</feature>
<keyword evidence="1" id="KW-0472">Membrane</keyword>
<dbReference type="GO" id="GO:0016020">
    <property type="term" value="C:membrane"/>
    <property type="evidence" value="ECO:0007669"/>
    <property type="project" value="InterPro"/>
</dbReference>
<keyword evidence="1" id="KW-0812">Transmembrane</keyword>